<dbReference type="InterPro" id="IPR036429">
    <property type="entry name" value="SpoA-like_sf"/>
</dbReference>
<evidence type="ECO:0000256" key="8">
    <source>
        <dbReference type="ARBA" id="ARBA00022779"/>
    </source>
</evidence>
<sequence>MTQAQTDSAERIEEEIIRSARSNHQKLPVLEVIFDRFALGLGPVLKAYCAGASAEAELEAFEYMSCGEALDSLSPQSLALVTEVQPWDGSIGLILDPELLFATLEIMLGGRSAAQTYWTPRAYSTIEKRFGQRLCEVALEALTEAFVRLFEVQFEVDRIEGSPQALVLAAPSTPCVKVTMKITLEERGGTLIFLLPQTSFESVRPQLAAPFRGGQLGGDSSWRELLNDSLQDTAVSVDAVLHEPSLQLSDILNWSPGRTIDLGIHVDQEVTVACGELKMFTAAIGRRRNGAVALRINRDFSEEEEPKDVAFD</sequence>
<evidence type="ECO:0000256" key="9">
    <source>
        <dbReference type="ARBA" id="ARBA00023136"/>
    </source>
</evidence>
<evidence type="ECO:0000256" key="6">
    <source>
        <dbReference type="ARBA" id="ARBA00022500"/>
    </source>
</evidence>
<keyword evidence="7" id="KW-0997">Cell inner membrane</keyword>
<dbReference type="Pfam" id="PF01052">
    <property type="entry name" value="FliMN_C"/>
    <property type="match status" value="1"/>
</dbReference>
<dbReference type="InterPro" id="IPR028976">
    <property type="entry name" value="CheC-like_sf"/>
</dbReference>
<dbReference type="InterPro" id="IPR001689">
    <property type="entry name" value="Flag_FliM"/>
</dbReference>
<comment type="function">
    <text evidence="11">FliM is one of three proteins (FliG, FliN, FliM) that forms the rotor-mounted switch complex (C ring), located at the base of the basal body. This complex interacts with the CheY and CheZ chemotaxis proteins, in addition to contacting components of the motor that determine the direction of flagellar rotation.</text>
</comment>
<keyword evidence="10" id="KW-0975">Bacterial flagellum</keyword>
<dbReference type="GO" id="GO:0005886">
    <property type="term" value="C:plasma membrane"/>
    <property type="evidence" value="ECO:0007669"/>
    <property type="project" value="UniProtKB-SubCell"/>
</dbReference>
<evidence type="ECO:0000256" key="11">
    <source>
        <dbReference type="ARBA" id="ARBA00025044"/>
    </source>
</evidence>
<comment type="similarity">
    <text evidence="3">Belongs to the FliM family.</text>
</comment>
<dbReference type="PANTHER" id="PTHR30034:SF3">
    <property type="entry name" value="FLAGELLAR MOTOR SWITCH PROTEIN FLIM"/>
    <property type="match status" value="1"/>
</dbReference>
<gene>
    <name evidence="13" type="ORF">CVM52_24560</name>
</gene>
<evidence type="ECO:0000256" key="5">
    <source>
        <dbReference type="ARBA" id="ARBA00022475"/>
    </source>
</evidence>
<keyword evidence="8" id="KW-0283">Flagellar rotation</keyword>
<evidence type="ECO:0000313" key="14">
    <source>
        <dbReference type="Proteomes" id="UP000231553"/>
    </source>
</evidence>
<evidence type="ECO:0000256" key="1">
    <source>
        <dbReference type="ARBA" id="ARBA00004117"/>
    </source>
</evidence>
<dbReference type="Pfam" id="PF02154">
    <property type="entry name" value="FliM"/>
    <property type="match status" value="1"/>
</dbReference>
<dbReference type="PANTHER" id="PTHR30034">
    <property type="entry name" value="FLAGELLAR MOTOR SWITCH PROTEIN FLIM"/>
    <property type="match status" value="1"/>
</dbReference>
<dbReference type="CDD" id="cd17908">
    <property type="entry name" value="FliM"/>
    <property type="match status" value="1"/>
</dbReference>
<organism evidence="13 14">
    <name type="scientific">Pseudooceanicola lipolyticus</name>
    <dbReference type="NCBI Taxonomy" id="2029104"/>
    <lineage>
        <taxon>Bacteria</taxon>
        <taxon>Pseudomonadati</taxon>
        <taxon>Pseudomonadota</taxon>
        <taxon>Alphaproteobacteria</taxon>
        <taxon>Rhodobacterales</taxon>
        <taxon>Paracoccaceae</taxon>
        <taxon>Pseudooceanicola</taxon>
    </lineage>
</organism>
<dbReference type="RefSeq" id="WP_100164920.1">
    <property type="nucleotide sequence ID" value="NZ_PGTB01000262.1"/>
</dbReference>
<dbReference type="SUPFAM" id="SSF103039">
    <property type="entry name" value="CheC-like"/>
    <property type="match status" value="1"/>
</dbReference>
<dbReference type="OrthoDB" id="9806941at2"/>
<dbReference type="EMBL" id="PGTB01000262">
    <property type="protein sequence ID" value="PJE33997.1"/>
    <property type="molecule type" value="Genomic_DNA"/>
</dbReference>
<comment type="caution">
    <text evidence="13">The sequence shown here is derived from an EMBL/GenBank/DDBJ whole genome shotgun (WGS) entry which is preliminary data.</text>
</comment>
<dbReference type="Proteomes" id="UP000231553">
    <property type="component" value="Unassembled WGS sequence"/>
</dbReference>
<evidence type="ECO:0000259" key="12">
    <source>
        <dbReference type="Pfam" id="PF01052"/>
    </source>
</evidence>
<dbReference type="GO" id="GO:0050918">
    <property type="term" value="P:positive chemotaxis"/>
    <property type="evidence" value="ECO:0007669"/>
    <property type="project" value="TreeGrafter"/>
</dbReference>
<keyword evidence="14" id="KW-1185">Reference proteome</keyword>
<keyword evidence="5" id="KW-1003">Cell membrane</keyword>
<evidence type="ECO:0000256" key="2">
    <source>
        <dbReference type="ARBA" id="ARBA00004417"/>
    </source>
</evidence>
<dbReference type="Gene3D" id="3.40.1550.10">
    <property type="entry name" value="CheC-like"/>
    <property type="match status" value="1"/>
</dbReference>
<evidence type="ECO:0000256" key="7">
    <source>
        <dbReference type="ARBA" id="ARBA00022519"/>
    </source>
</evidence>
<accession>A0A2M8IU05</accession>
<evidence type="ECO:0000313" key="13">
    <source>
        <dbReference type="EMBL" id="PJE33997.1"/>
    </source>
</evidence>
<evidence type="ECO:0000256" key="3">
    <source>
        <dbReference type="ARBA" id="ARBA00011049"/>
    </source>
</evidence>
<reference evidence="13 14" key="1">
    <citation type="journal article" date="2018" name="Int. J. Syst. Evol. Microbiol.">
        <title>Pseudooceanicola lipolyticus sp. nov., a marine alphaproteobacterium, reclassification of Oceanicola flagellatus as Pseudooceanicola flagellatus comb. nov. and emended description of the genus Pseudooceanicola.</title>
        <authorList>
            <person name="Huang M.-M."/>
            <person name="Guo L.-L."/>
            <person name="Wu Y.-H."/>
            <person name="Lai Q.-L."/>
            <person name="Shao Z.-Z."/>
            <person name="Wang C.-S."/>
            <person name="Wu M."/>
            <person name="Xu X.-W."/>
        </authorList>
    </citation>
    <scope>NUCLEOTIDE SEQUENCE [LARGE SCALE GENOMIC DNA]</scope>
    <source>
        <strain evidence="13 14">157</strain>
    </source>
</reference>
<dbReference type="Gene3D" id="2.30.330.10">
    <property type="entry name" value="SpoA-like"/>
    <property type="match status" value="1"/>
</dbReference>
<evidence type="ECO:0000256" key="4">
    <source>
        <dbReference type="ARBA" id="ARBA00021898"/>
    </source>
</evidence>
<dbReference type="AlphaFoldDB" id="A0A2M8IU05"/>
<dbReference type="InterPro" id="IPR001543">
    <property type="entry name" value="FliN-like_C"/>
</dbReference>
<evidence type="ECO:0000256" key="10">
    <source>
        <dbReference type="ARBA" id="ARBA00023143"/>
    </source>
</evidence>
<dbReference type="SUPFAM" id="SSF101801">
    <property type="entry name" value="Surface presentation of antigens (SPOA)"/>
    <property type="match status" value="1"/>
</dbReference>
<proteinExistence type="inferred from homology"/>
<dbReference type="GO" id="GO:0003774">
    <property type="term" value="F:cytoskeletal motor activity"/>
    <property type="evidence" value="ECO:0007669"/>
    <property type="project" value="InterPro"/>
</dbReference>
<dbReference type="GO" id="GO:0009425">
    <property type="term" value="C:bacterial-type flagellum basal body"/>
    <property type="evidence" value="ECO:0007669"/>
    <property type="project" value="UniProtKB-SubCell"/>
</dbReference>
<comment type="subcellular location">
    <subcellularLocation>
        <location evidence="1">Bacterial flagellum basal body</location>
    </subcellularLocation>
    <subcellularLocation>
        <location evidence="2">Cell inner membrane</location>
        <topology evidence="2">Peripheral membrane protein</topology>
    </subcellularLocation>
</comment>
<keyword evidence="6" id="KW-0145">Chemotaxis</keyword>
<feature type="domain" description="Flagellar motor switch protein FliN-like C-terminal" evidence="12">
    <location>
        <begin position="229"/>
        <end position="298"/>
    </location>
</feature>
<dbReference type="GO" id="GO:0071978">
    <property type="term" value="P:bacterial-type flagellum-dependent swarming motility"/>
    <property type="evidence" value="ECO:0007669"/>
    <property type="project" value="TreeGrafter"/>
</dbReference>
<name>A0A2M8IU05_9RHOB</name>
<keyword evidence="9" id="KW-0472">Membrane</keyword>
<protein>
    <recommendedName>
        <fullName evidence="4">Flagellar motor switch protein FliM</fullName>
    </recommendedName>
</protein>